<gene>
    <name evidence="13" type="ORF">A9308_01565</name>
</gene>
<comment type="cofactor">
    <cofactor evidence="1 11">
        <name>Zn(2+)</name>
        <dbReference type="ChEBI" id="CHEBI:29105"/>
    </cofactor>
</comment>
<protein>
    <recommendedName>
        <fullName evidence="11">Zinc metalloprotease</fullName>
        <ecNumber evidence="11">3.4.24.-</ecNumber>
    </recommendedName>
</protein>
<evidence type="ECO:0000256" key="4">
    <source>
        <dbReference type="ARBA" id="ARBA00022670"/>
    </source>
</evidence>
<dbReference type="SUPFAM" id="SSF50156">
    <property type="entry name" value="PDZ domain-like"/>
    <property type="match status" value="2"/>
</dbReference>
<organism evidence="13 14">
    <name type="scientific">Faucicola atlantae</name>
    <dbReference type="NCBI Taxonomy" id="34059"/>
    <lineage>
        <taxon>Bacteria</taxon>
        <taxon>Pseudomonadati</taxon>
        <taxon>Pseudomonadota</taxon>
        <taxon>Gammaproteobacteria</taxon>
        <taxon>Moraxellales</taxon>
        <taxon>Moraxellaceae</taxon>
        <taxon>Faucicola</taxon>
    </lineage>
</organism>
<evidence type="ECO:0000256" key="3">
    <source>
        <dbReference type="ARBA" id="ARBA00007931"/>
    </source>
</evidence>
<dbReference type="EMBL" id="LZMZ01000054">
    <property type="protein sequence ID" value="OBX72950.1"/>
    <property type="molecule type" value="Genomic_DNA"/>
</dbReference>
<dbReference type="AlphaFoldDB" id="A0A1B8Q8I7"/>
<keyword evidence="10 11" id="KW-0472">Membrane</keyword>
<evidence type="ECO:0000256" key="8">
    <source>
        <dbReference type="ARBA" id="ARBA00022989"/>
    </source>
</evidence>
<dbReference type="PROSITE" id="PS50106">
    <property type="entry name" value="PDZ"/>
    <property type="match status" value="1"/>
</dbReference>
<feature type="transmembrane region" description="Helical" evidence="11">
    <location>
        <begin position="98"/>
        <end position="122"/>
    </location>
</feature>
<feature type="domain" description="PDZ" evidence="12">
    <location>
        <begin position="230"/>
        <end position="261"/>
    </location>
</feature>
<keyword evidence="7 11" id="KW-0862">Zinc</keyword>
<accession>A0A1B8Q8I7</accession>
<dbReference type="Proteomes" id="UP000092508">
    <property type="component" value="Unassembled WGS sequence"/>
</dbReference>
<feature type="transmembrane region" description="Helical" evidence="11">
    <location>
        <begin position="433"/>
        <end position="452"/>
    </location>
</feature>
<reference evidence="13 14" key="1">
    <citation type="submission" date="2016-06" db="EMBL/GenBank/DDBJ databases">
        <title>Draft genome of Moraxella atlantae CCUG 66109.</title>
        <authorList>
            <person name="Salva-Serra F."/>
            <person name="Engstrom-Jakobsson H."/>
            <person name="Thorell K."/>
            <person name="Gonzales-Siles L."/>
            <person name="Karlsson R."/>
            <person name="Boulund F."/>
            <person name="Engstrand L."/>
            <person name="Kristiansson E."/>
            <person name="Moore E."/>
        </authorList>
    </citation>
    <scope>NUCLEOTIDE SEQUENCE [LARGE SCALE GENOMIC DNA]</scope>
    <source>
        <strain evidence="13 14">CCUG 66109</strain>
    </source>
</reference>
<dbReference type="CDD" id="cd23081">
    <property type="entry name" value="cpPDZ_EcRseP-like"/>
    <property type="match status" value="1"/>
</dbReference>
<dbReference type="CDD" id="cd06163">
    <property type="entry name" value="S2P-M50_PDZ_RseP-like"/>
    <property type="match status" value="2"/>
</dbReference>
<dbReference type="InterPro" id="IPR036034">
    <property type="entry name" value="PDZ_sf"/>
</dbReference>
<dbReference type="InterPro" id="IPR004387">
    <property type="entry name" value="Pept_M50_Zn"/>
</dbReference>
<proteinExistence type="inferred from homology"/>
<dbReference type="RefSeq" id="WP_067239046.1">
    <property type="nucleotide sequence ID" value="NZ_LZMZ01000054.1"/>
</dbReference>
<dbReference type="InterPro" id="IPR041489">
    <property type="entry name" value="PDZ_6"/>
</dbReference>
<evidence type="ECO:0000256" key="5">
    <source>
        <dbReference type="ARBA" id="ARBA00022692"/>
    </source>
</evidence>
<evidence type="ECO:0000256" key="7">
    <source>
        <dbReference type="ARBA" id="ARBA00022833"/>
    </source>
</evidence>
<comment type="caution">
    <text evidence="13">The sequence shown here is derived from an EMBL/GenBank/DDBJ whole genome shotgun (WGS) entry which is preliminary data.</text>
</comment>
<sequence>MTLLMTILAAIVVLGPLVALHEWGHYIVARLCGVKVLTYSIGFGPKLISWTSRKTGINYALSALPLGGYVKMLDEREGEVAAHERHLAFNNQTPFKKIAVVAAGPLMNLLIAVLLFWVILLVPKTMLATKIGSIAPNTPASHAALAVGDEITAIDQTRVQNWQDINFALADRMGETGKIILTVSNAQGTHDVAVPITRFLQAENHHDKQTAESPIDGFGAIPWQPKITPVIQAIMPDSAAARQGLQVGDTITAVNGQPIDDWLSFANIVRQNPETLLHITVMRDMQPVTLQIMPQGKKDVMGNRVGQIGAQAKTGNIQIPAEYQQTVRYTPAQAAGKAVTQMADLSLMTLKSMGKMLTGQIGVENLSGPITIAKVAHQSFGINWQAVLSFMAVVSLSLAVLNLLPIPVLDGGHIVLYAYEAVFGKPMPERVQAIGMNIGLVLLGGFMILVIGNDISRLF</sequence>
<evidence type="ECO:0000256" key="10">
    <source>
        <dbReference type="ARBA" id="ARBA00023136"/>
    </source>
</evidence>
<evidence type="ECO:0000256" key="6">
    <source>
        <dbReference type="ARBA" id="ARBA00022801"/>
    </source>
</evidence>
<dbReference type="OrthoDB" id="9782003at2"/>
<evidence type="ECO:0000256" key="9">
    <source>
        <dbReference type="ARBA" id="ARBA00023049"/>
    </source>
</evidence>
<dbReference type="EC" id="3.4.24.-" evidence="11"/>
<comment type="similarity">
    <text evidence="3 11">Belongs to the peptidase M50B family.</text>
</comment>
<comment type="subcellular location">
    <subcellularLocation>
        <location evidence="2">Membrane</location>
        <topology evidence="2">Multi-pass membrane protein</topology>
    </subcellularLocation>
</comment>
<evidence type="ECO:0000256" key="2">
    <source>
        <dbReference type="ARBA" id="ARBA00004141"/>
    </source>
</evidence>
<dbReference type="PANTHER" id="PTHR42837">
    <property type="entry name" value="REGULATOR OF SIGMA-E PROTEASE RSEP"/>
    <property type="match status" value="1"/>
</dbReference>
<dbReference type="NCBIfam" id="TIGR00054">
    <property type="entry name" value="RIP metalloprotease RseP"/>
    <property type="match status" value="1"/>
</dbReference>
<dbReference type="GO" id="GO:0016020">
    <property type="term" value="C:membrane"/>
    <property type="evidence" value="ECO:0007669"/>
    <property type="project" value="UniProtKB-SubCell"/>
</dbReference>
<dbReference type="GO" id="GO:0046872">
    <property type="term" value="F:metal ion binding"/>
    <property type="evidence" value="ECO:0007669"/>
    <property type="project" value="UniProtKB-KW"/>
</dbReference>
<evidence type="ECO:0000256" key="1">
    <source>
        <dbReference type="ARBA" id="ARBA00001947"/>
    </source>
</evidence>
<keyword evidence="4 13" id="KW-0645">Protease</keyword>
<dbReference type="GO" id="GO:0004222">
    <property type="term" value="F:metalloendopeptidase activity"/>
    <property type="evidence" value="ECO:0007669"/>
    <property type="project" value="InterPro"/>
</dbReference>
<dbReference type="STRING" id="34059.A9308_01565"/>
<keyword evidence="11" id="KW-0479">Metal-binding</keyword>
<dbReference type="GO" id="GO:0006508">
    <property type="term" value="P:proteolysis"/>
    <property type="evidence" value="ECO:0007669"/>
    <property type="project" value="UniProtKB-KW"/>
</dbReference>
<keyword evidence="9 11" id="KW-0482">Metalloprotease</keyword>
<dbReference type="Gene3D" id="2.30.42.10">
    <property type="match status" value="2"/>
</dbReference>
<dbReference type="InterPro" id="IPR001478">
    <property type="entry name" value="PDZ"/>
</dbReference>
<keyword evidence="6 11" id="KW-0378">Hydrolase</keyword>
<dbReference type="InterPro" id="IPR008915">
    <property type="entry name" value="Peptidase_M50"/>
</dbReference>
<feature type="transmembrane region" description="Helical" evidence="11">
    <location>
        <begin position="386"/>
        <end position="406"/>
    </location>
</feature>
<dbReference type="SMART" id="SM00228">
    <property type="entry name" value="PDZ"/>
    <property type="match status" value="2"/>
</dbReference>
<evidence type="ECO:0000259" key="12">
    <source>
        <dbReference type="PROSITE" id="PS50106"/>
    </source>
</evidence>
<evidence type="ECO:0000313" key="14">
    <source>
        <dbReference type="Proteomes" id="UP000092508"/>
    </source>
</evidence>
<keyword evidence="5 11" id="KW-0812">Transmembrane</keyword>
<evidence type="ECO:0000256" key="11">
    <source>
        <dbReference type="RuleBase" id="RU362031"/>
    </source>
</evidence>
<evidence type="ECO:0000313" key="13">
    <source>
        <dbReference type="EMBL" id="OBX72950.1"/>
    </source>
</evidence>
<dbReference type="Pfam" id="PF02163">
    <property type="entry name" value="Peptidase_M50"/>
    <property type="match status" value="1"/>
</dbReference>
<dbReference type="PANTHER" id="PTHR42837:SF2">
    <property type="entry name" value="MEMBRANE METALLOPROTEASE ARASP2, CHLOROPLASTIC-RELATED"/>
    <property type="match status" value="1"/>
</dbReference>
<dbReference type="Pfam" id="PF17820">
    <property type="entry name" value="PDZ_6"/>
    <property type="match status" value="1"/>
</dbReference>
<keyword evidence="8 11" id="KW-1133">Transmembrane helix</keyword>
<name>A0A1B8Q8I7_9GAMM</name>